<dbReference type="Pfam" id="PF01869">
    <property type="entry name" value="BcrAD_BadFG"/>
    <property type="match status" value="1"/>
</dbReference>
<name>A0ABS5CBD5_9BACL</name>
<accession>A0ABS5CBD5</accession>
<reference evidence="2 3" key="1">
    <citation type="submission" date="2021-04" db="EMBL/GenBank/DDBJ databases">
        <title>Paenibacillus sp. DLE-14 whole genome sequence.</title>
        <authorList>
            <person name="Ham Y.J."/>
        </authorList>
    </citation>
    <scope>NUCLEOTIDE SEQUENCE [LARGE SCALE GENOMIC DNA]</scope>
    <source>
        <strain evidence="2 3">DLE-14</strain>
    </source>
</reference>
<dbReference type="Gene3D" id="3.30.420.40">
    <property type="match status" value="2"/>
</dbReference>
<evidence type="ECO:0000313" key="3">
    <source>
        <dbReference type="Proteomes" id="UP000673394"/>
    </source>
</evidence>
<dbReference type="InterPro" id="IPR052519">
    <property type="entry name" value="Euk-type_GlcNAc_Kinase"/>
</dbReference>
<gene>
    <name evidence="2" type="ORF">I8J30_08610</name>
</gene>
<protein>
    <submittedName>
        <fullName evidence="2">ATPase</fullName>
    </submittedName>
</protein>
<comment type="caution">
    <text evidence="2">The sequence shown here is derived from an EMBL/GenBank/DDBJ whole genome shotgun (WGS) entry which is preliminary data.</text>
</comment>
<dbReference type="SUPFAM" id="SSF53067">
    <property type="entry name" value="Actin-like ATPase domain"/>
    <property type="match status" value="2"/>
</dbReference>
<proteinExistence type="predicted"/>
<evidence type="ECO:0000259" key="1">
    <source>
        <dbReference type="Pfam" id="PF01869"/>
    </source>
</evidence>
<dbReference type="PANTHER" id="PTHR43190">
    <property type="entry name" value="N-ACETYL-D-GLUCOSAMINE KINASE"/>
    <property type="match status" value="1"/>
</dbReference>
<evidence type="ECO:0000313" key="2">
    <source>
        <dbReference type="EMBL" id="MBP3962765.1"/>
    </source>
</evidence>
<dbReference type="InterPro" id="IPR002731">
    <property type="entry name" value="ATPase_BadF"/>
</dbReference>
<dbReference type="Proteomes" id="UP000673394">
    <property type="component" value="Unassembled WGS sequence"/>
</dbReference>
<dbReference type="PANTHER" id="PTHR43190:SF3">
    <property type="entry name" value="N-ACETYL-D-GLUCOSAMINE KINASE"/>
    <property type="match status" value="1"/>
</dbReference>
<feature type="domain" description="ATPase BadF/BadG/BcrA/BcrD type" evidence="1">
    <location>
        <begin position="8"/>
        <end position="302"/>
    </location>
</feature>
<dbReference type="EMBL" id="JAGKSP010000002">
    <property type="protein sequence ID" value="MBP3962765.1"/>
    <property type="molecule type" value="Genomic_DNA"/>
</dbReference>
<keyword evidence="3" id="KW-1185">Reference proteome</keyword>
<dbReference type="InterPro" id="IPR043129">
    <property type="entry name" value="ATPase_NBD"/>
</dbReference>
<organism evidence="2 3">
    <name type="scientific">Paenibacillus lignilyticus</name>
    <dbReference type="NCBI Taxonomy" id="1172615"/>
    <lineage>
        <taxon>Bacteria</taxon>
        <taxon>Bacillati</taxon>
        <taxon>Bacillota</taxon>
        <taxon>Bacilli</taxon>
        <taxon>Bacillales</taxon>
        <taxon>Paenibacillaceae</taxon>
        <taxon>Paenibacillus</taxon>
    </lineage>
</organism>
<dbReference type="RefSeq" id="WP_210657198.1">
    <property type="nucleotide sequence ID" value="NZ_JAGKSP010000002.1"/>
</dbReference>
<sequence>MNAADVLIGIDGGGTNTRVLVCDLKGNVLSYCEKGAASIRKDVLATQNVHAAITEALELANKEGRRVMGTAAGIAGFDSDSDLEWVAPLTEVPGLSGPKWHVNDAVVAHYGALLAKPGIVVISGTGSIIVAIAEDGRFSRNYDFHHYAASAARFIAYDAVYEILAGQTGQTDEALIQSMLQHWKVQSVAEFSKLARGGFTEDRQERDKIFGQFAPAITQAAEQGSAVAVTVCDRAMHQIKVGIELLAASFAGDTVEVTFIGSVVNSPYFSKSLRQMLSVGRNKSYTLVEPKLPPVAGAVLYAMNRLKLPITLDNIHNLQSYRY</sequence>